<feature type="domain" description="AbiTii" evidence="1">
    <location>
        <begin position="5"/>
        <end position="185"/>
    </location>
</feature>
<protein>
    <submittedName>
        <fullName evidence="2">Abortive phage resistance protein</fullName>
    </submittedName>
</protein>
<dbReference type="AlphaFoldDB" id="A0AAX3CN33"/>
<evidence type="ECO:0000313" key="2">
    <source>
        <dbReference type="EMBL" id="UWZ73256.1"/>
    </source>
</evidence>
<dbReference type="InterPro" id="IPR041304">
    <property type="entry name" value="AbiTii"/>
</dbReference>
<gene>
    <name evidence="2" type="ORF">NP224_24200</name>
</gene>
<sequence>MNSPVLQLQALAEDPKTEILAVLLKAKSIAVKLNLLELITWVEHEINGYPNKSDVPEYRTGHGIVKGFNYAQGRYLPLDLNGMTAEMVDMITTYTLYESISSMDKQDNKGEMVRLPLNPRQVEILLGAGKGGMELCWFFSSNKLEHIVTTVRNKILDWSLELEKQNIFGEDLRFNQQEKEVAPVTVKYIFNDVFTNNGVFAHQVEGDVNQQNTITSGDFSSLADYLEKLGVEKSDIRELEEIISDSPVPESSENLGAGIGGWVGNMIGKAYAGGLNIAGAAAPAILTNAICHFFNIPV</sequence>
<organism evidence="2 3">
    <name type="scientific">Klebsiella michiganensis</name>
    <dbReference type="NCBI Taxonomy" id="1134687"/>
    <lineage>
        <taxon>Bacteria</taxon>
        <taxon>Pseudomonadati</taxon>
        <taxon>Pseudomonadota</taxon>
        <taxon>Gammaproteobacteria</taxon>
        <taxon>Enterobacterales</taxon>
        <taxon>Enterobacteriaceae</taxon>
        <taxon>Klebsiella/Raoultella group</taxon>
        <taxon>Klebsiella</taxon>
    </lineage>
</organism>
<name>A0AAX3CN33_9ENTR</name>
<evidence type="ECO:0000259" key="1">
    <source>
        <dbReference type="Pfam" id="PF18864"/>
    </source>
</evidence>
<proteinExistence type="predicted"/>
<evidence type="ECO:0000313" key="3">
    <source>
        <dbReference type="Proteomes" id="UP001060345"/>
    </source>
</evidence>
<dbReference type="RefSeq" id="WP_047037270.1">
    <property type="nucleotide sequence ID" value="NZ_CP102103.1"/>
</dbReference>
<dbReference type="Pfam" id="PF18864">
    <property type="entry name" value="AbiTii"/>
    <property type="match status" value="1"/>
</dbReference>
<accession>A0AAX3CN33</accession>
<dbReference type="EMBL" id="CP102103">
    <property type="protein sequence ID" value="UWZ73256.1"/>
    <property type="molecule type" value="Genomic_DNA"/>
</dbReference>
<reference evidence="2" key="1">
    <citation type="submission" date="2022-08" db="EMBL/GenBank/DDBJ databases">
        <title>Genomic characterization and comparative genomic analysis of a strain of klebsiella michiganensis carrying blaKPC-2 isolated from the blood of children with very preterm bloodstream infection.</title>
        <authorList>
            <person name="Zhang N."/>
        </authorList>
    </citation>
    <scope>NUCLEOTIDE SEQUENCE</scope>
    <source>
        <strain evidence="2">BSI-KPN166</strain>
    </source>
</reference>
<dbReference type="Proteomes" id="UP001060345">
    <property type="component" value="Chromosome"/>
</dbReference>